<organism evidence="2 3">
    <name type="scientific">Fusarium pseudocircinatum</name>
    <dbReference type="NCBI Taxonomy" id="56676"/>
    <lineage>
        <taxon>Eukaryota</taxon>
        <taxon>Fungi</taxon>
        <taxon>Dikarya</taxon>
        <taxon>Ascomycota</taxon>
        <taxon>Pezizomycotina</taxon>
        <taxon>Sordariomycetes</taxon>
        <taxon>Hypocreomycetidae</taxon>
        <taxon>Hypocreales</taxon>
        <taxon>Nectriaceae</taxon>
        <taxon>Fusarium</taxon>
        <taxon>Fusarium fujikuroi species complex</taxon>
    </lineage>
</organism>
<keyword evidence="3" id="KW-1185">Reference proteome</keyword>
<dbReference type="AlphaFoldDB" id="A0A8H5PME8"/>
<dbReference type="InterPro" id="IPR045518">
    <property type="entry name" value="2EXR"/>
</dbReference>
<evidence type="ECO:0000313" key="2">
    <source>
        <dbReference type="EMBL" id="KAF5599122.1"/>
    </source>
</evidence>
<protein>
    <recommendedName>
        <fullName evidence="1">2EXR domain-containing protein</fullName>
    </recommendedName>
</protein>
<dbReference type="PANTHER" id="PTHR35910">
    <property type="entry name" value="2EXR DOMAIN-CONTAINING PROTEIN"/>
    <property type="match status" value="1"/>
</dbReference>
<dbReference type="PANTHER" id="PTHR35910:SF1">
    <property type="entry name" value="2EXR DOMAIN-CONTAINING PROTEIN"/>
    <property type="match status" value="1"/>
</dbReference>
<evidence type="ECO:0000313" key="3">
    <source>
        <dbReference type="Proteomes" id="UP000546213"/>
    </source>
</evidence>
<sequence length="393" mass="45939">MESSKLSSGELPAHYPGLFNPLPAKSKLTFHLFPNLPKEIRDMIWKESLICERYIPVELWYKDRKSGYFCRPELLPPAHQEYILVLKNPPRPNAIFGTNAESRASACRFYRVHLLCYSVKGSQLHAPGTFWFNPELDTLEIRGFEHFTTLANDLWRYDRKKKGLRTVSFNFRSDLLFDRFYRNTASTDQLRQVVGRLEHVTFIHYSFYRVTLAFIKQTYCYMDRSLQYMYPRSLPVAGATGSFSRQQDPRPVKDGELESVCLAAFPALGRMALHWRNWFQELRAGRPCVFRFAYAADGRQQPFITDKADAMDYLKDEGEKWQEYFGRARMSPPKIPWRSGDAIPEQDDSGVETVFGFWTFPLEPQGPFAKSRGFRKPFYDLSAYRPELCVFHL</sequence>
<proteinExistence type="predicted"/>
<feature type="domain" description="2EXR" evidence="1">
    <location>
        <begin position="30"/>
        <end position="139"/>
    </location>
</feature>
<dbReference type="Proteomes" id="UP000546213">
    <property type="component" value="Unassembled WGS sequence"/>
</dbReference>
<dbReference type="Pfam" id="PF20150">
    <property type="entry name" value="2EXR"/>
    <property type="match status" value="1"/>
</dbReference>
<accession>A0A8H5PME8</accession>
<dbReference type="OrthoDB" id="3469466at2759"/>
<gene>
    <name evidence="2" type="ORF">FPCIR_2518</name>
</gene>
<name>A0A8H5PME8_9HYPO</name>
<evidence type="ECO:0000259" key="1">
    <source>
        <dbReference type="Pfam" id="PF20150"/>
    </source>
</evidence>
<comment type="caution">
    <text evidence="2">The sequence shown here is derived from an EMBL/GenBank/DDBJ whole genome shotgun (WGS) entry which is preliminary data.</text>
</comment>
<reference evidence="2 3" key="1">
    <citation type="submission" date="2020-05" db="EMBL/GenBank/DDBJ databases">
        <title>Identification and distribution of gene clusters putatively required for synthesis of sphingolipid metabolism inhibitors in phylogenetically diverse species of the filamentous fungus Fusarium.</title>
        <authorList>
            <person name="Kim H.-S."/>
            <person name="Busman M."/>
            <person name="Brown D.W."/>
            <person name="Divon H."/>
            <person name="Uhlig S."/>
            <person name="Proctor R.H."/>
        </authorList>
    </citation>
    <scope>NUCLEOTIDE SEQUENCE [LARGE SCALE GENOMIC DNA]</scope>
    <source>
        <strain evidence="2 3">NRRL 36939</strain>
    </source>
</reference>
<dbReference type="EMBL" id="JAAOAS010000054">
    <property type="protein sequence ID" value="KAF5599122.1"/>
    <property type="molecule type" value="Genomic_DNA"/>
</dbReference>